<name>A0A8C8SQJ4_9SAUR</name>
<evidence type="ECO:0000313" key="7">
    <source>
        <dbReference type="Proteomes" id="UP000694393"/>
    </source>
</evidence>
<dbReference type="InterPro" id="IPR007110">
    <property type="entry name" value="Ig-like_dom"/>
</dbReference>
<dbReference type="Gene3D" id="2.60.40.10">
    <property type="entry name" value="Immunoglobulins"/>
    <property type="match status" value="1"/>
</dbReference>
<evidence type="ECO:0000259" key="5">
    <source>
        <dbReference type="PROSITE" id="PS50835"/>
    </source>
</evidence>
<keyword evidence="7" id="KW-1185">Reference proteome</keyword>
<dbReference type="GO" id="GO:0002764">
    <property type="term" value="P:immune response-regulating signaling pathway"/>
    <property type="evidence" value="ECO:0007669"/>
    <property type="project" value="TreeGrafter"/>
</dbReference>
<evidence type="ECO:0000256" key="4">
    <source>
        <dbReference type="SAM" id="MobiDB-lite"/>
    </source>
</evidence>
<dbReference type="SMART" id="SM00409">
    <property type="entry name" value="IG"/>
    <property type="match status" value="1"/>
</dbReference>
<proteinExistence type="predicted"/>
<organism evidence="6 7">
    <name type="scientific">Pelusios castaneus</name>
    <name type="common">West African mud turtle</name>
    <dbReference type="NCBI Taxonomy" id="367368"/>
    <lineage>
        <taxon>Eukaryota</taxon>
        <taxon>Metazoa</taxon>
        <taxon>Chordata</taxon>
        <taxon>Craniata</taxon>
        <taxon>Vertebrata</taxon>
        <taxon>Euteleostomi</taxon>
        <taxon>Archelosauria</taxon>
        <taxon>Testudinata</taxon>
        <taxon>Testudines</taxon>
        <taxon>Pleurodira</taxon>
        <taxon>Pelomedusidae</taxon>
        <taxon>Pelusios</taxon>
    </lineage>
</organism>
<dbReference type="InterPro" id="IPR050412">
    <property type="entry name" value="Ig-like_Receptors_ImmuneReg"/>
</dbReference>
<accession>A0A8C8SQJ4</accession>
<dbReference type="InterPro" id="IPR003599">
    <property type="entry name" value="Ig_sub"/>
</dbReference>
<dbReference type="Ensembl" id="ENSPCET00000024943.1">
    <property type="protein sequence ID" value="ENSPCEP00000024135.1"/>
    <property type="gene ID" value="ENSPCEG00000018258.1"/>
</dbReference>
<evidence type="ECO:0000256" key="2">
    <source>
        <dbReference type="ARBA" id="ARBA00023157"/>
    </source>
</evidence>
<evidence type="ECO:0000256" key="3">
    <source>
        <dbReference type="ARBA" id="ARBA00023319"/>
    </source>
</evidence>
<dbReference type="AlphaFoldDB" id="A0A8C8SQJ4"/>
<evidence type="ECO:0000256" key="1">
    <source>
        <dbReference type="ARBA" id="ARBA00022729"/>
    </source>
</evidence>
<dbReference type="Proteomes" id="UP000694393">
    <property type="component" value="Unplaced"/>
</dbReference>
<dbReference type="InterPro" id="IPR036179">
    <property type="entry name" value="Ig-like_dom_sf"/>
</dbReference>
<dbReference type="FunFam" id="2.60.40.10:FF:000049">
    <property type="entry name" value="Leukocyte immunoglobulin-like receptor subfamily B member 1"/>
    <property type="match status" value="1"/>
</dbReference>
<dbReference type="PANTHER" id="PTHR11738:SF186">
    <property type="entry name" value="OSTEOCLAST-ASSOCIATED IMMUNOGLOBULIN-LIKE RECEPTOR"/>
    <property type="match status" value="1"/>
</dbReference>
<dbReference type="PROSITE" id="PS50835">
    <property type="entry name" value="IG_LIKE"/>
    <property type="match status" value="1"/>
</dbReference>
<dbReference type="InterPro" id="IPR013783">
    <property type="entry name" value="Ig-like_fold"/>
</dbReference>
<protein>
    <recommendedName>
        <fullName evidence="5">Ig-like domain-containing protein</fullName>
    </recommendedName>
</protein>
<reference evidence="6" key="2">
    <citation type="submission" date="2025-09" db="UniProtKB">
        <authorList>
            <consortium name="Ensembl"/>
        </authorList>
    </citation>
    <scope>IDENTIFICATION</scope>
</reference>
<reference evidence="6" key="1">
    <citation type="submission" date="2025-08" db="UniProtKB">
        <authorList>
            <consortium name="Ensembl"/>
        </authorList>
    </citation>
    <scope>IDENTIFICATION</scope>
</reference>
<dbReference type="Pfam" id="PF13895">
    <property type="entry name" value="Ig_2"/>
    <property type="match status" value="1"/>
</dbReference>
<feature type="domain" description="Ig-like" evidence="5">
    <location>
        <begin position="16"/>
        <end position="93"/>
    </location>
</feature>
<dbReference type="PANTHER" id="PTHR11738">
    <property type="entry name" value="MHC CLASS I NK CELL RECEPTOR"/>
    <property type="match status" value="1"/>
</dbReference>
<dbReference type="SUPFAM" id="SSF48726">
    <property type="entry name" value="Immunoglobulin"/>
    <property type="match status" value="1"/>
</dbReference>
<evidence type="ECO:0000313" key="6">
    <source>
        <dbReference type="Ensembl" id="ENSPCEP00000024135.1"/>
    </source>
</evidence>
<keyword evidence="1" id="KW-0732">Signal</keyword>
<feature type="region of interest" description="Disordered" evidence="4">
    <location>
        <begin position="117"/>
        <end position="141"/>
    </location>
</feature>
<sequence length="141" mass="14980">MAIFSLSLNSDSYPKPNISLSPSKRIAPGMDISLICRGSRQGVRFKLYRARVALRHTEPPGMMAEFHITNARREDGGIYACQYESLTEPPVISPLSDPVELVVAGEGTELVVAGVGSTEGSGSKGCPAGIVPSHRNPSLSL</sequence>
<keyword evidence="3" id="KW-0393">Immunoglobulin domain</keyword>
<keyword evidence="2" id="KW-1015">Disulfide bond</keyword>